<dbReference type="InterPro" id="IPR029063">
    <property type="entry name" value="SAM-dependent_MTases_sf"/>
</dbReference>
<feature type="binding site" evidence="7">
    <location>
        <position position="274"/>
    </location>
    <ligand>
        <name>S-adenosyl-L-methionine</name>
        <dbReference type="ChEBI" id="CHEBI:59789"/>
    </ligand>
</feature>
<keyword evidence="9" id="KW-1185">Reference proteome</keyword>
<dbReference type="GO" id="GO:0006370">
    <property type="term" value="P:7-methylguanosine mRNA capping"/>
    <property type="evidence" value="ECO:0007669"/>
    <property type="project" value="TreeGrafter"/>
</dbReference>
<keyword evidence="3 7" id="KW-0489">Methyltransferase</keyword>
<feature type="active site" description="Proton acceptor" evidence="7">
    <location>
        <position position="314"/>
    </location>
</feature>
<evidence type="ECO:0000313" key="10">
    <source>
        <dbReference type="WBParaSite" id="SVE_0029800.1"/>
    </source>
</evidence>
<evidence type="ECO:0000256" key="5">
    <source>
        <dbReference type="ARBA" id="ARBA00022691"/>
    </source>
</evidence>
<dbReference type="PANTHER" id="PTHR16121:SF2">
    <property type="entry name" value="CAP-SPECIFIC MRNA (NUCLEOSIDE-2'-O-)-METHYLTRANSFERASE 2"/>
    <property type="match status" value="1"/>
</dbReference>
<dbReference type="InterPro" id="IPR050851">
    <property type="entry name" value="mRNA_Cap_2O-Ribose_MeTrfase"/>
</dbReference>
<keyword evidence="4 7" id="KW-0808">Transferase</keyword>
<dbReference type="GO" id="GO:0032259">
    <property type="term" value="P:methylation"/>
    <property type="evidence" value="ECO:0007669"/>
    <property type="project" value="UniProtKB-KW"/>
</dbReference>
<keyword evidence="5 7" id="KW-0949">S-adenosyl-L-methionine</keyword>
<dbReference type="AlphaFoldDB" id="A0A0K0EUV2"/>
<accession>A0A0K0EUV2</accession>
<dbReference type="STRING" id="75913.A0A0K0EUV2"/>
<evidence type="ECO:0000256" key="1">
    <source>
        <dbReference type="ARBA" id="ARBA00012770"/>
    </source>
</evidence>
<dbReference type="SUPFAM" id="SSF53335">
    <property type="entry name" value="S-adenosyl-L-methionine-dependent methyltransferases"/>
    <property type="match status" value="1"/>
</dbReference>
<dbReference type="PROSITE" id="PS51614">
    <property type="entry name" value="SAM_MT_ADRIFT"/>
    <property type="match status" value="1"/>
</dbReference>
<dbReference type="WBParaSite" id="SVE_0029800.1">
    <property type="protein sequence ID" value="SVE_0029800.1"/>
    <property type="gene ID" value="SVE_0029800"/>
</dbReference>
<feature type="binding site" evidence="7">
    <location>
        <position position="186"/>
    </location>
    <ligand>
        <name>S-adenosyl-L-methionine</name>
        <dbReference type="ChEBI" id="CHEBI:59789"/>
    </ligand>
</feature>
<evidence type="ECO:0000256" key="6">
    <source>
        <dbReference type="ARBA" id="ARBA00049477"/>
    </source>
</evidence>
<sequence length="436" mass="51027">MLKGESVKFTWIIRNQTMHYHPDLSLVGEGPLPRNKTLLRKTSLLDEPSKFISKMLNYNHAYILERYQNQLKNLFNKRYIFDMEIDTSNINFKKMNEINENLHEVKKSTKDYQIAKLSNKDWRSYTKFMHMMSNTIHSIKDRYKVTFCTQAYLKCRELLFLSHDWFFEKYKTHTKIRILHLCEAPGAFVYAIHDFYQLPTVEKDNSFFEWKMNSLNPFIKENELCAFKDEAGLMERFSENMFYGSDNTGDILNFTGEEIKNLIVDGKYDFITADGSINSMECQGKQELNVLPLIEKEILIALETLNAGGMFIVKMYTFFEQETQVLVTKLCQMFEKIQVVKPSCSKASNSEVYLICLNFNGSEIFVEREKVICNIVRCSEIFANYQIEAIQINKDAYDSDLLKSPIAKSTINLIKSEAINEYFDKIMVPISHKTSN</sequence>
<comment type="caution">
    <text evidence="7">Lacks conserved residue(s) required for the propagation of feature annotation.</text>
</comment>
<dbReference type="GO" id="GO:0120550">
    <property type="term" value="F:methyltransferase cap2 activity"/>
    <property type="evidence" value="ECO:0007669"/>
    <property type="project" value="UniProtKB-EC"/>
</dbReference>
<dbReference type="Pfam" id="PF01728">
    <property type="entry name" value="FtsJ"/>
    <property type="match status" value="1"/>
</dbReference>
<name>A0A0K0EUV2_STRVS</name>
<dbReference type="Gene3D" id="3.40.50.12760">
    <property type="match status" value="1"/>
</dbReference>
<evidence type="ECO:0000313" key="9">
    <source>
        <dbReference type="Proteomes" id="UP000035680"/>
    </source>
</evidence>
<protein>
    <recommendedName>
        <fullName evidence="2">Cap-specific mRNA (nucleoside-2'-O-)-methyltransferase 2</fullName>
        <ecNumber evidence="1">2.1.1.296</ecNumber>
    </recommendedName>
</protein>
<dbReference type="InterPro" id="IPR025807">
    <property type="entry name" value="Adrift-typ_MeTrfase"/>
</dbReference>
<comment type="catalytic activity">
    <reaction evidence="6">
        <text>a 5'-end (N(7)-methyl 5'-triphosphoguanosine)-(2'-O-methyl-ribonucleoside)-(ribonucleotide) in mRNA + S-adenosyl-L-methionine = a 5'-end (N(7)-methyl 5'-triphosphoguanosine)-(2'-O-methyl-ribonucleoside)-(2'-O-methyl-ribonucleotide) in mRNA + S-adenosyl-L-homocysteine + H(+)</text>
        <dbReference type="Rhea" id="RHEA:67024"/>
        <dbReference type="Rhea" id="RHEA-COMP:17169"/>
        <dbReference type="Rhea" id="RHEA-COMP:17170"/>
        <dbReference type="ChEBI" id="CHEBI:15378"/>
        <dbReference type="ChEBI" id="CHEBI:57856"/>
        <dbReference type="ChEBI" id="CHEBI:59789"/>
        <dbReference type="ChEBI" id="CHEBI:167612"/>
        <dbReference type="ChEBI" id="CHEBI:167614"/>
        <dbReference type="EC" id="2.1.1.296"/>
    </reaction>
</comment>
<dbReference type="EC" id="2.1.1.296" evidence="1"/>
<dbReference type="GO" id="GO:0004483">
    <property type="term" value="F:methyltransferase cap1 activity"/>
    <property type="evidence" value="ECO:0007669"/>
    <property type="project" value="TreeGrafter"/>
</dbReference>
<dbReference type="Proteomes" id="UP000035680">
    <property type="component" value="Unassembled WGS sequence"/>
</dbReference>
<evidence type="ECO:0000256" key="7">
    <source>
        <dbReference type="PROSITE-ProRule" id="PRU00946"/>
    </source>
</evidence>
<dbReference type="GO" id="GO:0005737">
    <property type="term" value="C:cytoplasm"/>
    <property type="evidence" value="ECO:0007669"/>
    <property type="project" value="TreeGrafter"/>
</dbReference>
<dbReference type="GO" id="GO:0005634">
    <property type="term" value="C:nucleus"/>
    <property type="evidence" value="ECO:0007669"/>
    <property type="project" value="UniProtKB-ARBA"/>
</dbReference>
<feature type="domain" description="Adrift-type SAM-dependent 2'-O-MTase" evidence="8">
    <location>
        <begin position="146"/>
        <end position="361"/>
    </location>
</feature>
<proteinExistence type="predicted"/>
<evidence type="ECO:0000256" key="4">
    <source>
        <dbReference type="ARBA" id="ARBA00022679"/>
    </source>
</evidence>
<dbReference type="InterPro" id="IPR002877">
    <property type="entry name" value="RNA_MeTrfase_FtsJ_dom"/>
</dbReference>
<evidence type="ECO:0000256" key="3">
    <source>
        <dbReference type="ARBA" id="ARBA00022603"/>
    </source>
</evidence>
<dbReference type="PANTHER" id="PTHR16121">
    <property type="entry name" value="CAP-SPECIFIC MRNA (NUCLEOSIDE-2'-O-)-METHYLTRANSFERASE 1-RELATED"/>
    <property type="match status" value="1"/>
</dbReference>
<organism evidence="9 10">
    <name type="scientific">Strongyloides venezuelensis</name>
    <name type="common">Threadworm</name>
    <dbReference type="NCBI Taxonomy" id="75913"/>
    <lineage>
        <taxon>Eukaryota</taxon>
        <taxon>Metazoa</taxon>
        <taxon>Ecdysozoa</taxon>
        <taxon>Nematoda</taxon>
        <taxon>Chromadorea</taxon>
        <taxon>Rhabditida</taxon>
        <taxon>Tylenchina</taxon>
        <taxon>Panagrolaimomorpha</taxon>
        <taxon>Strongyloidoidea</taxon>
        <taxon>Strongyloididae</taxon>
        <taxon>Strongyloides</taxon>
    </lineage>
</organism>
<reference evidence="9" key="1">
    <citation type="submission" date="2014-07" db="EMBL/GenBank/DDBJ databases">
        <authorList>
            <person name="Martin A.A"/>
            <person name="De Silva N."/>
        </authorList>
    </citation>
    <scope>NUCLEOTIDE SEQUENCE</scope>
</reference>
<reference evidence="10" key="2">
    <citation type="submission" date="2015-08" db="UniProtKB">
        <authorList>
            <consortium name="WormBaseParasite"/>
        </authorList>
    </citation>
    <scope>IDENTIFICATION</scope>
</reference>
<evidence type="ECO:0000259" key="8">
    <source>
        <dbReference type="PROSITE" id="PS51614"/>
    </source>
</evidence>
<evidence type="ECO:0000256" key="2">
    <source>
        <dbReference type="ARBA" id="ARBA00021134"/>
    </source>
</evidence>